<accession>A0AA40DUX7</accession>
<evidence type="ECO:0008006" key="4">
    <source>
        <dbReference type="Google" id="ProtNLM"/>
    </source>
</evidence>
<reference evidence="2" key="1">
    <citation type="submission" date="2023-06" db="EMBL/GenBank/DDBJ databases">
        <title>Genome-scale phylogeny and comparative genomics of the fungal order Sordariales.</title>
        <authorList>
            <consortium name="Lawrence Berkeley National Laboratory"/>
            <person name="Hensen N."/>
            <person name="Bonometti L."/>
            <person name="Westerberg I."/>
            <person name="Brannstrom I.O."/>
            <person name="Guillou S."/>
            <person name="Cros-Aarteil S."/>
            <person name="Calhoun S."/>
            <person name="Haridas S."/>
            <person name="Kuo A."/>
            <person name="Mondo S."/>
            <person name="Pangilinan J."/>
            <person name="Riley R."/>
            <person name="Labutti K."/>
            <person name="Andreopoulos B."/>
            <person name="Lipzen A."/>
            <person name="Chen C."/>
            <person name="Yanf M."/>
            <person name="Daum C."/>
            <person name="Ng V."/>
            <person name="Clum A."/>
            <person name="Steindorff A."/>
            <person name="Ohm R."/>
            <person name="Martin F."/>
            <person name="Silar P."/>
            <person name="Natvig D."/>
            <person name="Lalanne C."/>
            <person name="Gautier V."/>
            <person name="Ament-Velasquez S.L."/>
            <person name="Kruys A."/>
            <person name="Hutchinson M.I."/>
            <person name="Powell A.J."/>
            <person name="Barry K."/>
            <person name="Miller A.N."/>
            <person name="Grigoriev I.V."/>
            <person name="Debuchy R."/>
            <person name="Gladieux P."/>
            <person name="Thoren M.H."/>
            <person name="Johannesson H."/>
        </authorList>
    </citation>
    <scope>NUCLEOTIDE SEQUENCE</scope>
    <source>
        <strain evidence="2">CBS 540.89</strain>
    </source>
</reference>
<keyword evidence="1" id="KW-1133">Transmembrane helix</keyword>
<evidence type="ECO:0000256" key="1">
    <source>
        <dbReference type="SAM" id="Phobius"/>
    </source>
</evidence>
<dbReference type="AlphaFoldDB" id="A0AA40DUX7"/>
<protein>
    <recommendedName>
        <fullName evidence="4">Transmembrane protein</fullName>
    </recommendedName>
</protein>
<gene>
    <name evidence="2" type="ORF">B0T21DRAFT_62832</name>
</gene>
<evidence type="ECO:0000313" key="3">
    <source>
        <dbReference type="Proteomes" id="UP001172159"/>
    </source>
</evidence>
<proteinExistence type="predicted"/>
<organism evidence="2 3">
    <name type="scientific">Apiosordaria backusii</name>
    <dbReference type="NCBI Taxonomy" id="314023"/>
    <lineage>
        <taxon>Eukaryota</taxon>
        <taxon>Fungi</taxon>
        <taxon>Dikarya</taxon>
        <taxon>Ascomycota</taxon>
        <taxon>Pezizomycotina</taxon>
        <taxon>Sordariomycetes</taxon>
        <taxon>Sordariomycetidae</taxon>
        <taxon>Sordariales</taxon>
        <taxon>Lasiosphaeriaceae</taxon>
        <taxon>Apiosordaria</taxon>
    </lineage>
</organism>
<feature type="transmembrane region" description="Helical" evidence="1">
    <location>
        <begin position="12"/>
        <end position="35"/>
    </location>
</feature>
<keyword evidence="3" id="KW-1185">Reference proteome</keyword>
<dbReference type="Proteomes" id="UP001172159">
    <property type="component" value="Unassembled WGS sequence"/>
</dbReference>
<feature type="transmembrane region" description="Helical" evidence="1">
    <location>
        <begin position="106"/>
        <end position="134"/>
    </location>
</feature>
<dbReference type="EMBL" id="JAUKTV010000014">
    <property type="protein sequence ID" value="KAK0716480.1"/>
    <property type="molecule type" value="Genomic_DNA"/>
</dbReference>
<evidence type="ECO:0000313" key="2">
    <source>
        <dbReference type="EMBL" id="KAK0716480.1"/>
    </source>
</evidence>
<name>A0AA40DUX7_9PEZI</name>
<sequence>MSIQMELNLVYGRSFCIVFFLSVALGVQLALVLVVRRQTWVMRVNTFLYVFRCACSACFSTLFNYIQRIRVRTRCGVVDGVKGKGTAWADFDFFLRGVMKAFRLGLGFFFLCTVAIPLHAIFGISSVFCFFLFLPRARLLGWWVLCRLCVYCFRPRSAYSCCWCPFDVGVGEGKGLVIPALLQLDDIKSKVEI</sequence>
<keyword evidence="1" id="KW-0812">Transmembrane</keyword>
<keyword evidence="1" id="KW-0472">Membrane</keyword>
<comment type="caution">
    <text evidence="2">The sequence shown here is derived from an EMBL/GenBank/DDBJ whole genome shotgun (WGS) entry which is preliminary data.</text>
</comment>
<feature type="transmembrane region" description="Helical" evidence="1">
    <location>
        <begin position="47"/>
        <end position="66"/>
    </location>
</feature>